<dbReference type="Pfam" id="PF11789">
    <property type="entry name" value="zf-Nse"/>
    <property type="match status" value="1"/>
</dbReference>
<evidence type="ECO:0000256" key="8">
    <source>
        <dbReference type="ARBA" id="ARBA00022833"/>
    </source>
</evidence>
<dbReference type="OrthoDB" id="756301at2759"/>
<keyword evidence="5" id="KW-0479">Metal-binding</keyword>
<evidence type="ECO:0000313" key="13">
    <source>
        <dbReference type="Proteomes" id="UP000006968"/>
    </source>
</evidence>
<dbReference type="PANTHER" id="PTHR21330">
    <property type="entry name" value="E3 SUMO-PROTEIN LIGASE NSE2"/>
    <property type="match status" value="1"/>
</dbReference>
<accession>J8Q345</accession>
<keyword evidence="7" id="KW-0833">Ubl conjugation pathway</keyword>
<evidence type="ECO:0000256" key="5">
    <source>
        <dbReference type="ARBA" id="ARBA00022723"/>
    </source>
</evidence>
<dbReference type="Gene3D" id="1.20.120.1010">
    <property type="match status" value="1"/>
</dbReference>
<organism evidence="12 13">
    <name type="scientific">Saccharomyces arboricola (strain H-6 / AS 2.3317 / CBS 10644)</name>
    <name type="common">Yeast</name>
    <dbReference type="NCBI Taxonomy" id="1160507"/>
    <lineage>
        <taxon>Eukaryota</taxon>
        <taxon>Fungi</taxon>
        <taxon>Dikarya</taxon>
        <taxon>Ascomycota</taxon>
        <taxon>Saccharomycotina</taxon>
        <taxon>Saccharomycetes</taxon>
        <taxon>Saccharomycetales</taxon>
        <taxon>Saccharomycetaceae</taxon>
        <taxon>Saccharomyces</taxon>
    </lineage>
</organism>
<evidence type="ECO:0000256" key="7">
    <source>
        <dbReference type="ARBA" id="ARBA00022786"/>
    </source>
</evidence>
<dbReference type="EMBL" id="ALIE01000052">
    <property type="protein sequence ID" value="EJS44068.1"/>
    <property type="molecule type" value="Genomic_DNA"/>
</dbReference>
<evidence type="ECO:0000313" key="12">
    <source>
        <dbReference type="EMBL" id="EJS44068.1"/>
    </source>
</evidence>
<dbReference type="Gene3D" id="3.30.40.10">
    <property type="entry name" value="Zinc/RING finger domain, C3HC4 (zinc finger)"/>
    <property type="match status" value="1"/>
</dbReference>
<keyword evidence="9" id="KW-0539">Nucleus</keyword>
<comment type="pathway">
    <text evidence="2">Protein modification; protein sumoylation.</text>
</comment>
<dbReference type="InterPro" id="IPR013083">
    <property type="entry name" value="Znf_RING/FYVE/PHD"/>
</dbReference>
<protein>
    <submittedName>
        <fullName evidence="12">Mms21p</fullName>
    </submittedName>
</protein>
<dbReference type="GO" id="GO:0030915">
    <property type="term" value="C:Smc5-Smc6 complex"/>
    <property type="evidence" value="ECO:0007669"/>
    <property type="project" value="InterPro"/>
</dbReference>
<name>J8Q345_SACAR</name>
<dbReference type="GO" id="GO:0008270">
    <property type="term" value="F:zinc ion binding"/>
    <property type="evidence" value="ECO:0007669"/>
    <property type="project" value="UniProtKB-KW"/>
</dbReference>
<evidence type="ECO:0000256" key="2">
    <source>
        <dbReference type="ARBA" id="ARBA00004718"/>
    </source>
</evidence>
<dbReference type="GO" id="GO:0016925">
    <property type="term" value="P:protein sumoylation"/>
    <property type="evidence" value="ECO:0007669"/>
    <property type="project" value="UniProtKB-UniPathway"/>
</dbReference>
<comment type="subcellular location">
    <subcellularLocation>
        <location evidence="1">Nucleus</location>
    </subcellularLocation>
</comment>
<evidence type="ECO:0000256" key="1">
    <source>
        <dbReference type="ARBA" id="ARBA00004123"/>
    </source>
</evidence>
<dbReference type="HOGENOM" id="CLU_088986_0_0_1"/>
<dbReference type="Pfam" id="PF22326">
    <property type="entry name" value="MMS21_N"/>
    <property type="match status" value="1"/>
</dbReference>
<dbReference type="PANTHER" id="PTHR21330:SF1">
    <property type="entry name" value="E3 SUMO-PROTEIN LIGASE NSE2"/>
    <property type="match status" value="1"/>
</dbReference>
<dbReference type="GO" id="GO:0005634">
    <property type="term" value="C:nucleus"/>
    <property type="evidence" value="ECO:0007669"/>
    <property type="project" value="UniProtKB-SubCell"/>
</dbReference>
<dbReference type="CDD" id="cd16651">
    <property type="entry name" value="SPL-RING_NSE2"/>
    <property type="match status" value="1"/>
</dbReference>
<keyword evidence="13" id="KW-1185">Reference proteome</keyword>
<dbReference type="SUPFAM" id="SSF57850">
    <property type="entry name" value="RING/U-box"/>
    <property type="match status" value="1"/>
</dbReference>
<dbReference type="InterPro" id="IPR026846">
    <property type="entry name" value="Nse2(Mms21)"/>
</dbReference>
<evidence type="ECO:0000256" key="6">
    <source>
        <dbReference type="ARBA" id="ARBA00022771"/>
    </source>
</evidence>
<gene>
    <name evidence="12" type="ORF">SU7_0824</name>
</gene>
<proteinExistence type="inferred from homology"/>
<feature type="domain" description="SP-RING-type" evidence="11">
    <location>
        <begin position="170"/>
        <end position="257"/>
    </location>
</feature>
<dbReference type="GO" id="GO:0000724">
    <property type="term" value="P:double-strand break repair via homologous recombination"/>
    <property type="evidence" value="ECO:0007669"/>
    <property type="project" value="InterPro"/>
</dbReference>
<keyword evidence="4" id="KW-0808">Transferase</keyword>
<dbReference type="InterPro" id="IPR004181">
    <property type="entry name" value="Znf_MIZ"/>
</dbReference>
<dbReference type="PROSITE" id="PS51044">
    <property type="entry name" value="ZF_SP_RING"/>
    <property type="match status" value="1"/>
</dbReference>
<evidence type="ECO:0000256" key="9">
    <source>
        <dbReference type="ARBA" id="ARBA00023242"/>
    </source>
</evidence>
<evidence type="ECO:0000256" key="4">
    <source>
        <dbReference type="ARBA" id="ARBA00022679"/>
    </source>
</evidence>
<dbReference type="GO" id="GO:0061665">
    <property type="term" value="F:SUMO ligase activity"/>
    <property type="evidence" value="ECO:0007669"/>
    <property type="project" value="TreeGrafter"/>
</dbReference>
<dbReference type="Proteomes" id="UP000006968">
    <property type="component" value="Chromosome V"/>
</dbReference>
<sequence length="268" mass="30144">MPQDNNPIPQSVPLHQQAGKYFHTLHSQDLSNLYQQCYKQFDETINQLVESASPSTADTGKQIADITGAYKLLSTYELESNSLHNDIKDLKKNFKLLSDSCPQIDLSTWDKYRTGELTAPKLSDLYLNMPGPEPTGTAANNTNTLKILKVLPHIWNDPTCVIPDLQNVPGEDDLQIEGGKIELTCPITCKPYETPLISRKCNHVFDKDGIKNYLQGYTTRDCPQAACSQVVSMRDFVKDPIMELRCKIAKIKDSQEQDKKNNQAIDVL</sequence>
<comment type="similarity">
    <text evidence="3">Belongs to the NSE2 family.</text>
</comment>
<keyword evidence="8" id="KW-0862">Zinc</keyword>
<evidence type="ECO:0000259" key="11">
    <source>
        <dbReference type="PROSITE" id="PS51044"/>
    </source>
</evidence>
<dbReference type="InterPro" id="IPR054753">
    <property type="entry name" value="MMS21_N"/>
</dbReference>
<dbReference type="UniPathway" id="UPA00886"/>
<evidence type="ECO:0000256" key="3">
    <source>
        <dbReference type="ARBA" id="ARBA00008212"/>
    </source>
</evidence>
<keyword evidence="6 10" id="KW-0863">Zinc-finger</keyword>
<dbReference type="AlphaFoldDB" id="J8Q345"/>
<evidence type="ECO:0000256" key="10">
    <source>
        <dbReference type="PROSITE-ProRule" id="PRU00452"/>
    </source>
</evidence>
<reference evidence="12 13" key="1">
    <citation type="journal article" date="2013" name="BMC Genomics">
        <title>High quality de novo sequencing and assembly of the Saccharomyces arboricolus genome.</title>
        <authorList>
            <person name="Liti G."/>
            <person name="Nguyen Ba A.N."/>
            <person name="Blythe M."/>
            <person name="Mueller C.A."/>
            <person name="Bergstroem A."/>
            <person name="Cubillos F.A."/>
            <person name="Dafhnis-Calas F."/>
            <person name="Khoshraftar S."/>
            <person name="Malla S."/>
            <person name="Mehta N."/>
            <person name="Siow C.C."/>
            <person name="Warringer J."/>
            <person name="Moses A.M."/>
            <person name="Louis E.J."/>
            <person name="Nieduszynski C.A."/>
        </authorList>
    </citation>
    <scope>NUCLEOTIDE SEQUENCE [LARGE SCALE GENOMIC DNA]</scope>
    <source>
        <strain evidence="13">H-6 / AS 2.3317 / CBS 10644</strain>
    </source>
</reference>
<comment type="caution">
    <text evidence="12">The sequence shown here is derived from an EMBL/GenBank/DDBJ whole genome shotgun (WGS) entry which is preliminary data.</text>
</comment>